<feature type="domain" description="ResB-like" evidence="7">
    <location>
        <begin position="17"/>
        <end position="421"/>
    </location>
</feature>
<evidence type="ECO:0000256" key="4">
    <source>
        <dbReference type="ARBA" id="ARBA00022989"/>
    </source>
</evidence>
<gene>
    <name evidence="8" type="ORF">KQI88_17545</name>
</gene>
<comment type="caution">
    <text evidence="8">The sequence shown here is derived from an EMBL/GenBank/DDBJ whole genome shotgun (WGS) entry which is preliminary data.</text>
</comment>
<organism evidence="8 9">
    <name type="scientific">Alkaliphilus flagellatus</name>
    <dbReference type="NCBI Taxonomy" id="2841507"/>
    <lineage>
        <taxon>Bacteria</taxon>
        <taxon>Bacillati</taxon>
        <taxon>Bacillota</taxon>
        <taxon>Clostridia</taxon>
        <taxon>Peptostreptococcales</taxon>
        <taxon>Natronincolaceae</taxon>
        <taxon>Alkaliphilus</taxon>
    </lineage>
</organism>
<feature type="transmembrane region" description="Helical" evidence="6">
    <location>
        <begin position="70"/>
        <end position="93"/>
    </location>
</feature>
<sequence>MKQDSIFKEIWKAFHSMKFGIILLIIISISSIAGTVIPQNNPMTFYEKEYSFFIYTIISTLSLHKVYASWWFISMMVALSINLTLCSIIRLPVIIRQISRKPQLEEEIRGKNFLIKSEFDKEIDVEKFFKRTRFFRVKRIDKAEGTYYFSQKNSFGYLGSWLSHVGLLIIISSYIFGKIVGFETYAYGVPGTVHSIEGTSYTLNIDDFNIDFREDHTVNQYISNITVKNQGGDVVKTGNVMVNHPFRMEEINIYQNGTGWAIDIELEKNEKKISERTLYQSEVHVDDNERIALQFVNFYPDFDQSKGMPRTLTPYLNNPKLLYTIFYEGQRVDMNVASIGEDISWEEYTFKIHNPRQFTLLQIVSDPGMTGATVGGLILLLGIMLAFYFHPKQLKAFESKDGRTVIWGDTAKNKDVFKEEMKLALMEIE</sequence>
<protein>
    <submittedName>
        <fullName evidence="8">Cytochrome c biogenesis protein ResB</fullName>
    </submittedName>
</protein>
<accession>A0ABS6G6V0</accession>
<feature type="transmembrane region" description="Helical" evidence="6">
    <location>
        <begin position="155"/>
        <end position="176"/>
    </location>
</feature>
<keyword evidence="9" id="KW-1185">Reference proteome</keyword>
<evidence type="ECO:0000256" key="2">
    <source>
        <dbReference type="ARBA" id="ARBA00022692"/>
    </source>
</evidence>
<keyword evidence="2 6" id="KW-0812">Transmembrane</keyword>
<dbReference type="PANTHER" id="PTHR31566:SF0">
    <property type="entry name" value="CYTOCHROME C BIOGENESIS PROTEIN CCS1, CHLOROPLASTIC"/>
    <property type="match status" value="1"/>
</dbReference>
<reference evidence="8 9" key="1">
    <citation type="submission" date="2021-06" db="EMBL/GenBank/DDBJ databases">
        <authorList>
            <person name="Sun Q."/>
            <person name="Li D."/>
        </authorList>
    </citation>
    <scope>NUCLEOTIDE SEQUENCE [LARGE SCALE GENOMIC DNA]</scope>
    <source>
        <strain evidence="8 9">MSJ-5</strain>
    </source>
</reference>
<evidence type="ECO:0000256" key="1">
    <source>
        <dbReference type="ARBA" id="ARBA00004141"/>
    </source>
</evidence>
<keyword evidence="3" id="KW-0201">Cytochrome c-type biogenesis</keyword>
<evidence type="ECO:0000256" key="6">
    <source>
        <dbReference type="SAM" id="Phobius"/>
    </source>
</evidence>
<proteinExistence type="predicted"/>
<dbReference type="EMBL" id="JAHLQK010000009">
    <property type="protein sequence ID" value="MBU5678217.1"/>
    <property type="molecule type" value="Genomic_DNA"/>
</dbReference>
<dbReference type="InterPro" id="IPR023494">
    <property type="entry name" value="Cyt_c_bgen_Ccs1/CcsB/ResB"/>
</dbReference>
<evidence type="ECO:0000256" key="3">
    <source>
        <dbReference type="ARBA" id="ARBA00022748"/>
    </source>
</evidence>
<dbReference type="Proteomes" id="UP000779508">
    <property type="component" value="Unassembled WGS sequence"/>
</dbReference>
<evidence type="ECO:0000259" key="7">
    <source>
        <dbReference type="Pfam" id="PF05140"/>
    </source>
</evidence>
<dbReference type="RefSeq" id="WP_216419599.1">
    <property type="nucleotide sequence ID" value="NZ_JAHLQK010000009.1"/>
</dbReference>
<feature type="transmembrane region" description="Helical" evidence="6">
    <location>
        <begin position="369"/>
        <end position="389"/>
    </location>
</feature>
<comment type="subcellular location">
    <subcellularLocation>
        <location evidence="1">Membrane</location>
        <topology evidence="1">Multi-pass membrane protein</topology>
    </subcellularLocation>
</comment>
<dbReference type="PANTHER" id="PTHR31566">
    <property type="entry name" value="CYTOCHROME C BIOGENESIS PROTEIN CCS1, CHLOROPLASTIC"/>
    <property type="match status" value="1"/>
</dbReference>
<keyword evidence="5 6" id="KW-0472">Membrane</keyword>
<name>A0ABS6G6V0_9FIRM</name>
<evidence type="ECO:0000313" key="8">
    <source>
        <dbReference type="EMBL" id="MBU5678217.1"/>
    </source>
</evidence>
<dbReference type="InterPro" id="IPR007816">
    <property type="entry name" value="ResB-like_domain"/>
</dbReference>
<evidence type="ECO:0000313" key="9">
    <source>
        <dbReference type="Proteomes" id="UP000779508"/>
    </source>
</evidence>
<keyword evidence="4 6" id="KW-1133">Transmembrane helix</keyword>
<evidence type="ECO:0000256" key="5">
    <source>
        <dbReference type="ARBA" id="ARBA00023136"/>
    </source>
</evidence>
<dbReference type="Pfam" id="PF05140">
    <property type="entry name" value="ResB"/>
    <property type="match status" value="1"/>
</dbReference>
<feature type="transmembrane region" description="Helical" evidence="6">
    <location>
        <begin position="21"/>
        <end position="38"/>
    </location>
</feature>